<dbReference type="InterPro" id="IPR008271">
    <property type="entry name" value="Ser/Thr_kinase_AS"/>
</dbReference>
<gene>
    <name evidence="12" type="ORF">E6G98_06200</name>
    <name evidence="11" type="ORF">E6G99_06410</name>
</gene>
<dbReference type="InterPro" id="IPR005543">
    <property type="entry name" value="PASTA_dom"/>
</dbReference>
<dbReference type="EC" id="2.7.11.1" evidence="1"/>
<dbReference type="CDD" id="cd14014">
    <property type="entry name" value="STKc_PknB_like"/>
    <property type="match status" value="1"/>
</dbReference>
<name>A0A537LHQ4_9BACT</name>
<dbReference type="Proteomes" id="UP000318661">
    <property type="component" value="Unassembled WGS sequence"/>
</dbReference>
<dbReference type="FunFam" id="1.10.510.10:FF:000021">
    <property type="entry name" value="Serine/threonine protein kinase"/>
    <property type="match status" value="1"/>
</dbReference>
<evidence type="ECO:0000313" key="14">
    <source>
        <dbReference type="Proteomes" id="UP000318661"/>
    </source>
</evidence>
<evidence type="ECO:0000313" key="11">
    <source>
        <dbReference type="EMBL" id="TMJ07544.1"/>
    </source>
</evidence>
<dbReference type="PANTHER" id="PTHR43289:SF34">
    <property type="entry name" value="SERINE_THREONINE-PROTEIN KINASE YBDM-RELATED"/>
    <property type="match status" value="1"/>
</dbReference>
<evidence type="ECO:0000313" key="12">
    <source>
        <dbReference type="EMBL" id="TMJ10995.1"/>
    </source>
</evidence>
<dbReference type="Gene3D" id="1.10.510.10">
    <property type="entry name" value="Transferase(Phosphotransferase) domain 1"/>
    <property type="match status" value="1"/>
</dbReference>
<feature type="domain" description="PASTA" evidence="10">
    <location>
        <begin position="472"/>
        <end position="539"/>
    </location>
</feature>
<dbReference type="SMART" id="SM00740">
    <property type="entry name" value="PASTA"/>
    <property type="match status" value="3"/>
</dbReference>
<sequence>MIVSGHVVAAQYEILDRISEGGMATVYTARRIADGAIVALKVLREQYATDVEFIERFQREAKAISELVHPHMVRVYDSGRDGTVHYIAMEYVEGANLKEYIRREGRLSPERALQIAAQVCEALEFAHSHGVVHRDIKPQNILLTADGRVKVTDFGIARALSSATITQTGTVLGSVQYLSPEQARGTTVGRSADLYALGVVLYEMVTGQLPFDGDSPIAIALSHVHKTPPAPSSLVPGLPERVEGVIARALMKSSSDRYRSAVEMRADLLGETELWRVPPATRGIEDTPLTMVLPGGAVETEAKAAPQSFGLTVAVVLVMVVGGLWGGWRLFTGYLAVPEVAVPNFVGQPLDTAQRAAEAAQVTLQVSDQIYSADAPLDTVVSQDQPVGKMVKRGRVINVAVSLGTEMVLVPDVERRTLLEARLLLEQARLRVGEQREAFDEQVKGGFVIEQDPQPGARVERNRAINLVVSKGPQRLQMPNLVGRPLPDARRLLQDMGATLSEVRNTTATDIEPGIVIDQSPRAGAQMRANDPISVTVTVRPGEESAPPATPLVTAQAQAAPSPDEKLTSVQLVVPAGEPNQEVKLVVVDEAGVRTVLRRILQPGTRISESIRSRGYTIIQVYIQGRLVQEVRP</sequence>
<accession>A0A537LHQ4</accession>
<dbReference type="InterPro" id="IPR000719">
    <property type="entry name" value="Prot_kinase_dom"/>
</dbReference>
<dbReference type="SUPFAM" id="SSF56112">
    <property type="entry name" value="Protein kinase-like (PK-like)"/>
    <property type="match status" value="1"/>
</dbReference>
<evidence type="ECO:0000313" key="13">
    <source>
        <dbReference type="Proteomes" id="UP000315217"/>
    </source>
</evidence>
<evidence type="ECO:0000256" key="2">
    <source>
        <dbReference type="ARBA" id="ARBA00022527"/>
    </source>
</evidence>
<comment type="caution">
    <text evidence="11">The sequence shown here is derived from an EMBL/GenBank/DDBJ whole genome shotgun (WGS) entry which is preliminary data.</text>
</comment>
<proteinExistence type="predicted"/>
<evidence type="ECO:0000256" key="4">
    <source>
        <dbReference type="ARBA" id="ARBA00022741"/>
    </source>
</evidence>
<evidence type="ECO:0000256" key="7">
    <source>
        <dbReference type="ARBA" id="ARBA00047899"/>
    </source>
</evidence>
<keyword evidence="5" id="KW-0418">Kinase</keyword>
<dbReference type="CDD" id="cd06577">
    <property type="entry name" value="PASTA_pknB"/>
    <property type="match status" value="3"/>
</dbReference>
<feature type="domain" description="PASTA" evidence="10">
    <location>
        <begin position="336"/>
        <end position="403"/>
    </location>
</feature>
<dbReference type="PANTHER" id="PTHR43289">
    <property type="entry name" value="MITOGEN-ACTIVATED PROTEIN KINASE KINASE KINASE 20-RELATED"/>
    <property type="match status" value="1"/>
</dbReference>
<dbReference type="GO" id="GO:0004674">
    <property type="term" value="F:protein serine/threonine kinase activity"/>
    <property type="evidence" value="ECO:0007669"/>
    <property type="project" value="UniProtKB-KW"/>
</dbReference>
<comment type="catalytic activity">
    <reaction evidence="7">
        <text>L-threonyl-[protein] + ATP = O-phospho-L-threonyl-[protein] + ADP + H(+)</text>
        <dbReference type="Rhea" id="RHEA:46608"/>
        <dbReference type="Rhea" id="RHEA-COMP:11060"/>
        <dbReference type="Rhea" id="RHEA-COMP:11605"/>
        <dbReference type="ChEBI" id="CHEBI:15378"/>
        <dbReference type="ChEBI" id="CHEBI:30013"/>
        <dbReference type="ChEBI" id="CHEBI:30616"/>
        <dbReference type="ChEBI" id="CHEBI:61977"/>
        <dbReference type="ChEBI" id="CHEBI:456216"/>
        <dbReference type="EC" id="2.7.11.1"/>
    </reaction>
</comment>
<evidence type="ECO:0000259" key="10">
    <source>
        <dbReference type="PROSITE" id="PS51178"/>
    </source>
</evidence>
<reference evidence="13 14" key="1">
    <citation type="journal article" date="2019" name="Nat. Microbiol.">
        <title>Mediterranean grassland soil C-N compound turnover is dependent on rainfall and depth, and is mediated by genomically divergent microorganisms.</title>
        <authorList>
            <person name="Diamond S."/>
            <person name="Andeer P.F."/>
            <person name="Li Z."/>
            <person name="Crits-Christoph A."/>
            <person name="Burstein D."/>
            <person name="Anantharaman K."/>
            <person name="Lane K.R."/>
            <person name="Thomas B.C."/>
            <person name="Pan C."/>
            <person name="Northen T.R."/>
            <person name="Banfield J.F."/>
        </authorList>
    </citation>
    <scope>NUCLEOTIDE SEQUENCE [LARGE SCALE GENOMIC DNA]</scope>
    <source>
        <strain evidence="12">NP_1</strain>
        <strain evidence="11">NP_2</strain>
    </source>
</reference>
<dbReference type="Pfam" id="PF00069">
    <property type="entry name" value="Pkinase"/>
    <property type="match status" value="1"/>
</dbReference>
<feature type="domain" description="Protein kinase" evidence="9">
    <location>
        <begin position="12"/>
        <end position="269"/>
    </location>
</feature>
<evidence type="ECO:0000256" key="5">
    <source>
        <dbReference type="ARBA" id="ARBA00022777"/>
    </source>
</evidence>
<dbReference type="InterPro" id="IPR011009">
    <property type="entry name" value="Kinase-like_dom_sf"/>
</dbReference>
<evidence type="ECO:0000259" key="9">
    <source>
        <dbReference type="PROSITE" id="PS50011"/>
    </source>
</evidence>
<dbReference type="Pfam" id="PF03793">
    <property type="entry name" value="PASTA"/>
    <property type="match status" value="3"/>
</dbReference>
<protein>
    <recommendedName>
        <fullName evidence="1">non-specific serine/threonine protein kinase</fullName>
        <ecNumber evidence="1">2.7.11.1</ecNumber>
    </recommendedName>
</protein>
<keyword evidence="4" id="KW-0547">Nucleotide-binding</keyword>
<dbReference type="AlphaFoldDB" id="A0A537LHQ4"/>
<evidence type="ECO:0000256" key="8">
    <source>
        <dbReference type="ARBA" id="ARBA00048679"/>
    </source>
</evidence>
<comment type="catalytic activity">
    <reaction evidence="8">
        <text>L-seryl-[protein] + ATP = O-phospho-L-seryl-[protein] + ADP + H(+)</text>
        <dbReference type="Rhea" id="RHEA:17989"/>
        <dbReference type="Rhea" id="RHEA-COMP:9863"/>
        <dbReference type="Rhea" id="RHEA-COMP:11604"/>
        <dbReference type="ChEBI" id="CHEBI:15378"/>
        <dbReference type="ChEBI" id="CHEBI:29999"/>
        <dbReference type="ChEBI" id="CHEBI:30616"/>
        <dbReference type="ChEBI" id="CHEBI:83421"/>
        <dbReference type="ChEBI" id="CHEBI:456216"/>
        <dbReference type="EC" id="2.7.11.1"/>
    </reaction>
</comment>
<dbReference type="Proteomes" id="UP000315217">
    <property type="component" value="Unassembled WGS sequence"/>
</dbReference>
<evidence type="ECO:0000256" key="3">
    <source>
        <dbReference type="ARBA" id="ARBA00022679"/>
    </source>
</evidence>
<dbReference type="EMBL" id="VBAI01000082">
    <property type="protein sequence ID" value="TMJ10995.1"/>
    <property type="molecule type" value="Genomic_DNA"/>
</dbReference>
<evidence type="ECO:0000256" key="6">
    <source>
        <dbReference type="ARBA" id="ARBA00022840"/>
    </source>
</evidence>
<keyword evidence="2" id="KW-0723">Serine/threonine-protein kinase</keyword>
<feature type="domain" description="PASTA" evidence="10">
    <location>
        <begin position="404"/>
        <end position="471"/>
    </location>
</feature>
<keyword evidence="3" id="KW-0808">Transferase</keyword>
<dbReference type="EMBL" id="VBAJ01000169">
    <property type="protein sequence ID" value="TMJ07544.1"/>
    <property type="molecule type" value="Genomic_DNA"/>
</dbReference>
<dbReference type="Gene3D" id="3.30.200.20">
    <property type="entry name" value="Phosphorylase Kinase, domain 1"/>
    <property type="match status" value="1"/>
</dbReference>
<organism evidence="11 14">
    <name type="scientific">Candidatus Segetimicrobium genomatis</name>
    <dbReference type="NCBI Taxonomy" id="2569760"/>
    <lineage>
        <taxon>Bacteria</taxon>
        <taxon>Bacillati</taxon>
        <taxon>Candidatus Sysuimicrobiota</taxon>
        <taxon>Candidatus Sysuimicrobiia</taxon>
        <taxon>Candidatus Sysuimicrobiales</taxon>
        <taxon>Candidatus Segetimicrobiaceae</taxon>
        <taxon>Candidatus Segetimicrobium</taxon>
    </lineage>
</organism>
<dbReference type="GO" id="GO:0005524">
    <property type="term" value="F:ATP binding"/>
    <property type="evidence" value="ECO:0007669"/>
    <property type="project" value="UniProtKB-KW"/>
</dbReference>
<dbReference type="PROSITE" id="PS51178">
    <property type="entry name" value="PASTA"/>
    <property type="match status" value="3"/>
</dbReference>
<dbReference type="Gene3D" id="3.30.10.20">
    <property type="match status" value="3"/>
</dbReference>
<dbReference type="PROSITE" id="PS50011">
    <property type="entry name" value="PROTEIN_KINASE_DOM"/>
    <property type="match status" value="1"/>
</dbReference>
<dbReference type="PROSITE" id="PS00108">
    <property type="entry name" value="PROTEIN_KINASE_ST"/>
    <property type="match status" value="1"/>
</dbReference>
<evidence type="ECO:0000256" key="1">
    <source>
        <dbReference type="ARBA" id="ARBA00012513"/>
    </source>
</evidence>
<dbReference type="SMART" id="SM00220">
    <property type="entry name" value="S_TKc"/>
    <property type="match status" value="1"/>
</dbReference>
<keyword evidence="6" id="KW-0067">ATP-binding</keyword>